<evidence type="ECO:0000313" key="2">
    <source>
        <dbReference type="Proteomes" id="UP000830768"/>
    </source>
</evidence>
<reference evidence="1" key="1">
    <citation type="submission" date="2021-11" db="EMBL/GenBank/DDBJ databases">
        <title>Fusarium solani-melongenae Genome sequencing and assembly.</title>
        <authorList>
            <person name="Xie S."/>
            <person name="Huang L."/>
            <person name="Zhang X."/>
        </authorList>
    </citation>
    <scope>NUCLEOTIDE SEQUENCE</scope>
    <source>
        <strain evidence="1">CRI 24-3</strain>
    </source>
</reference>
<accession>A0ACD3YT61</accession>
<evidence type="ECO:0000313" key="1">
    <source>
        <dbReference type="EMBL" id="UPK92141.1"/>
    </source>
</evidence>
<organism evidence="1 2">
    <name type="scientific">Fusarium solani subsp. cucurbitae</name>
    <name type="common">Neocosmosporum cucurbitae</name>
    <dbReference type="NCBI Taxonomy" id="2747967"/>
    <lineage>
        <taxon>Eukaryota</taxon>
        <taxon>Fungi</taxon>
        <taxon>Dikarya</taxon>
        <taxon>Ascomycota</taxon>
        <taxon>Pezizomycotina</taxon>
        <taxon>Sordariomycetes</taxon>
        <taxon>Hypocreomycetidae</taxon>
        <taxon>Hypocreales</taxon>
        <taxon>Nectriaceae</taxon>
        <taxon>Fusarium</taxon>
        <taxon>Fusarium solani species complex</taxon>
    </lineage>
</organism>
<dbReference type="EMBL" id="CP090032">
    <property type="protein sequence ID" value="UPK92141.1"/>
    <property type="molecule type" value="Genomic_DNA"/>
</dbReference>
<name>A0ACD3YT61_FUSSC</name>
<protein>
    <submittedName>
        <fullName evidence="1">Uncharacterized protein</fullName>
    </submittedName>
</protein>
<sequence length="1005" mass="113162">MKGKTTIARLYATFLHEIGILGSNYIKETSGIRVATKGARGIKAKIKKMLRQENGDVLFVDEAYQLTASYIGDAGRKALDIILTMMEKHIGSFVVIFVGYKDEMEPFFEHNPGLASRIPYTINFADFDNVELWKILVDNIRRKYRDRMRVEDRLDGLYMRIAIRRLAQARGSRGFGNARAVENLLARIVNRQAQRLMRGKQHSTREPDYFLFCKEDMIGPDPSVATKQCAAWAELQNLVGLEHVKQCVGRLVGMIGLNYQRELREESPLKFSLNQVFVGALGTGKTTVAKLYGRILAELGYLSRGDVVLKNPADFIGECLGQSETKTKQILEATVGKVLVIDEAYMLDSGDLNKEQDKFKAGVIDTIVSMVQGALGEDRCIILVGYEDKIRDMFHNVNQGLSRRFPIERPFRFDNFTLDQLEQILMFKMREQDLVATDAAIHAARDVFERALMRPYFTNAGEIDSALATAKMNYETRLSQISGKLHASDLSLDAIDFDPEFDRGERPELDCRRMLGGLVHCNIIDRLIGYQQRCLGARRHGLSPREQVPSNFIFKGFPGTGKTTTAQHMGKIFYNMGFLSTSEVIECSATDLLGQYVGQTAPKTLKKLQEGLGHVLFIDEAHRLMYEYGSYAIEAFDELVGFLSKPVNVGRMIVILAGLKDEMNRLMYLYPALSGLFPEEITFDYIPPDDCITLLVRELVHSHFGSENEFLTDKGSEDYHKVRRLFHALSVIPNWSNARDVKNLAKQILGQLLQSIQQGVPRERNLSAELIVSCMKEMITQRKDFLSTLGTGSNTIDSNLEDPKPAPPVPQPKKTVCAPGAQAVDRGVGIDTAREGTGSKNQSCTNHPVTHTTTTHTQTKDSPSLDGEQQQESSDHVQFREDGVSDAVWCGLRHAQRGEIARREQLKAEAQLLQRNLRSVETAMESCSDQDDDYSDKMAACDAVREQLSGIQRLLKNQERIHQTLRMMNRCVNGFCWTREDGGYRCEGGMHFVTDAEVQARMTWS</sequence>
<keyword evidence="2" id="KW-1185">Reference proteome</keyword>
<dbReference type="Proteomes" id="UP000830768">
    <property type="component" value="Chromosome 3"/>
</dbReference>
<proteinExistence type="predicted"/>
<gene>
    <name evidence="1" type="ORF">LCI18_003076</name>
</gene>